<proteinExistence type="predicted"/>
<comment type="caution">
    <text evidence="2">The sequence shown here is derived from an EMBL/GenBank/DDBJ whole genome shotgun (WGS) entry which is preliminary data.</text>
</comment>
<feature type="transmembrane region" description="Helical" evidence="1">
    <location>
        <begin position="167"/>
        <end position="192"/>
    </location>
</feature>
<accession>A0A9D2BLZ4</accession>
<feature type="transmembrane region" description="Helical" evidence="1">
    <location>
        <begin position="201"/>
        <end position="219"/>
    </location>
</feature>
<dbReference type="EMBL" id="DXET01000082">
    <property type="protein sequence ID" value="HIX81011.1"/>
    <property type="molecule type" value="Genomic_DNA"/>
</dbReference>
<keyword evidence="1" id="KW-0472">Membrane</keyword>
<reference evidence="2" key="1">
    <citation type="journal article" date="2021" name="PeerJ">
        <title>Extensive microbial diversity within the chicken gut microbiome revealed by metagenomics and culture.</title>
        <authorList>
            <person name="Gilroy R."/>
            <person name="Ravi A."/>
            <person name="Getino M."/>
            <person name="Pursley I."/>
            <person name="Horton D.L."/>
            <person name="Alikhan N.F."/>
            <person name="Baker D."/>
            <person name="Gharbi K."/>
            <person name="Hall N."/>
            <person name="Watson M."/>
            <person name="Adriaenssens E.M."/>
            <person name="Foster-Nyarko E."/>
            <person name="Jarju S."/>
            <person name="Secka A."/>
            <person name="Antonio M."/>
            <person name="Oren A."/>
            <person name="Chaudhuri R.R."/>
            <person name="La Ragione R."/>
            <person name="Hildebrand F."/>
            <person name="Pallen M.J."/>
        </authorList>
    </citation>
    <scope>NUCLEOTIDE SEQUENCE</scope>
    <source>
        <strain evidence="2">ChiGjej1B1-14440</strain>
    </source>
</reference>
<protein>
    <submittedName>
        <fullName evidence="2">YybS family protein</fullName>
    </submittedName>
</protein>
<sequence>MQIKYVKNKIYKIILILLIVITILLGIYIAALPFTKIDNEIIIALLVIVIIAIPVIYNKETNNRVMTLNEDGFVDKYGKFQFSKMKSVFCSSNQIQISYDTGNLITDYNQDLIDKLKEQNIEFNDKKKSLKKINYLILLIMFFIVGYLFYNLFTILFGFYYVKNYDYVIIDGINLVLRILKVITGIVLLIFYRNVKKNKTIIIVLLTFMAILMISSNFIKIDHYNNVNGDYVCVLKNNRLSIYKNLIKEYGEFTDQISHVNKFKVVTLTDSDDIIVYQKDKETFLRPVYRDKLKETNINEIINQYDGFGFANLEYLLIFDKGTVSVSNLEGNYDYKTMFVNQHLLEVYQNNKVIGYIVLNDKIDNEYFDYEKMNSIEFICLNDNQLKYNHLEIVESSEAENNYDNSTTSDDSDIIEDEVSPETDLSPEVEMSCKEAVDQMNQIIASGIENFESTPEFVKIEAVSDDYNQIILEVAKQFTIINNDNNTQIDTQILNISITSGDINEFGASVFDRQDITNQEKITNDYKYRVKKAGNYYLAARLSENSNVDEGLELLDNPITTDTSWTTDFMYRIKGKEYLGNSW</sequence>
<feature type="transmembrane region" description="Helical" evidence="1">
    <location>
        <begin position="12"/>
        <end position="35"/>
    </location>
</feature>
<organism evidence="2 3">
    <name type="scientific">Candidatus Erysipelatoclostridium merdavium</name>
    <dbReference type="NCBI Taxonomy" id="2838566"/>
    <lineage>
        <taxon>Bacteria</taxon>
        <taxon>Bacillati</taxon>
        <taxon>Bacillota</taxon>
        <taxon>Erysipelotrichia</taxon>
        <taxon>Erysipelotrichales</taxon>
        <taxon>Erysipelotrichales incertae sedis</taxon>
    </lineage>
</organism>
<name>A0A9D2BLZ4_9FIRM</name>
<evidence type="ECO:0000313" key="3">
    <source>
        <dbReference type="Proteomes" id="UP000886724"/>
    </source>
</evidence>
<keyword evidence="1" id="KW-1133">Transmembrane helix</keyword>
<reference evidence="2" key="2">
    <citation type="submission" date="2021-04" db="EMBL/GenBank/DDBJ databases">
        <authorList>
            <person name="Gilroy R."/>
        </authorList>
    </citation>
    <scope>NUCLEOTIDE SEQUENCE</scope>
    <source>
        <strain evidence="2">ChiGjej1B1-14440</strain>
    </source>
</reference>
<evidence type="ECO:0000313" key="2">
    <source>
        <dbReference type="EMBL" id="HIX81011.1"/>
    </source>
</evidence>
<feature type="transmembrane region" description="Helical" evidence="1">
    <location>
        <begin position="135"/>
        <end position="161"/>
    </location>
</feature>
<gene>
    <name evidence="2" type="ORF">H9980_03425</name>
</gene>
<feature type="transmembrane region" description="Helical" evidence="1">
    <location>
        <begin position="41"/>
        <end position="57"/>
    </location>
</feature>
<dbReference type="Proteomes" id="UP000886724">
    <property type="component" value="Unassembled WGS sequence"/>
</dbReference>
<dbReference type="AlphaFoldDB" id="A0A9D2BLZ4"/>
<keyword evidence="1" id="KW-0812">Transmembrane</keyword>
<evidence type="ECO:0000256" key="1">
    <source>
        <dbReference type="SAM" id="Phobius"/>
    </source>
</evidence>